<feature type="transmembrane region" description="Helical" evidence="6">
    <location>
        <begin position="175"/>
        <end position="194"/>
    </location>
</feature>
<proteinExistence type="predicted"/>
<name>A0A2S6I219_9BACT</name>
<reference evidence="7 8" key="1">
    <citation type="submission" date="2018-02" db="EMBL/GenBank/DDBJ databases">
        <title>Genomic Encyclopedia of Archaeal and Bacterial Type Strains, Phase II (KMG-II): from individual species to whole genera.</title>
        <authorList>
            <person name="Goeker M."/>
        </authorList>
    </citation>
    <scope>NUCLEOTIDE SEQUENCE [LARGE SCALE GENOMIC DNA]</scope>
    <source>
        <strain evidence="7 8">DSM 29526</strain>
    </source>
</reference>
<gene>
    <name evidence="7" type="ORF">CLV84_2106</name>
</gene>
<feature type="transmembrane region" description="Helical" evidence="6">
    <location>
        <begin position="331"/>
        <end position="351"/>
    </location>
</feature>
<feature type="transmembrane region" description="Helical" evidence="6">
    <location>
        <begin position="261"/>
        <end position="278"/>
    </location>
</feature>
<evidence type="ECO:0000256" key="4">
    <source>
        <dbReference type="ARBA" id="ARBA00022989"/>
    </source>
</evidence>
<feature type="transmembrane region" description="Helical" evidence="6">
    <location>
        <begin position="386"/>
        <end position="408"/>
    </location>
</feature>
<feature type="transmembrane region" description="Helical" evidence="6">
    <location>
        <begin position="40"/>
        <end position="61"/>
    </location>
</feature>
<feature type="transmembrane region" description="Helical" evidence="6">
    <location>
        <begin position="82"/>
        <end position="106"/>
    </location>
</feature>
<dbReference type="PANTHER" id="PTHR30250">
    <property type="entry name" value="PST FAMILY PREDICTED COLANIC ACID TRANSPORTER"/>
    <property type="match status" value="1"/>
</dbReference>
<dbReference type="PANTHER" id="PTHR30250:SF11">
    <property type="entry name" value="O-ANTIGEN TRANSPORTER-RELATED"/>
    <property type="match status" value="1"/>
</dbReference>
<sequence>MLSAFFRNAVLVLVLNLTVKGVYLFVIERTVQNVLPEGDYGLYFSFLGIGLILQVVADFGLQHYSSRTISGHRQLLTKYFPYFLGLKLILGGLYFAAVLLAGFILGYGSGQIGLLLLVGAGQFLNSLVIYLRSNLAGLGKYALDSTFSILDKLLMIALIGGLLGYRPDLLNIEVFAGTQVLCWLVTATTITWVLRDKLVGLRPRFRREKLLLLLRGGAPFALAILLQAAYTRTDAVMIERLLRDGAEAAGHYAAGYRLLDALNTVGWLTAGLLLPMYARLHARGERLTDLLRLSTQLLVGGAAVVSIALAAYAAPVVQLLYDFAEPRTASILFFLSLTFTAQCLSYVYGALLAGTGYIGRMNYVFVAGIMVNVAGNYWAIPRYGAPGAAAMTLLTQSFIAVLQAGLAHRWLEMAGDSVRWVRLGILAGLLPVVVVTVASLGDGWVWQLGLSLVLGAALLPLLGLLNPSELTLLLRDREGYRP</sequence>
<feature type="transmembrane region" description="Helical" evidence="6">
    <location>
        <begin position="143"/>
        <end position="163"/>
    </location>
</feature>
<dbReference type="AlphaFoldDB" id="A0A2S6I219"/>
<feature type="transmembrane region" description="Helical" evidence="6">
    <location>
        <begin position="112"/>
        <end position="131"/>
    </location>
</feature>
<feature type="transmembrane region" description="Helical" evidence="6">
    <location>
        <begin position="210"/>
        <end position="230"/>
    </location>
</feature>
<keyword evidence="2" id="KW-1003">Cell membrane</keyword>
<evidence type="ECO:0000256" key="1">
    <source>
        <dbReference type="ARBA" id="ARBA00004651"/>
    </source>
</evidence>
<evidence type="ECO:0000313" key="8">
    <source>
        <dbReference type="Proteomes" id="UP000237662"/>
    </source>
</evidence>
<evidence type="ECO:0000256" key="2">
    <source>
        <dbReference type="ARBA" id="ARBA00022475"/>
    </source>
</evidence>
<feature type="transmembrane region" description="Helical" evidence="6">
    <location>
        <begin position="363"/>
        <end position="380"/>
    </location>
</feature>
<dbReference type="OrthoDB" id="925916at2"/>
<evidence type="ECO:0000256" key="3">
    <source>
        <dbReference type="ARBA" id="ARBA00022692"/>
    </source>
</evidence>
<dbReference type="GO" id="GO:0005886">
    <property type="term" value="C:plasma membrane"/>
    <property type="evidence" value="ECO:0007669"/>
    <property type="project" value="UniProtKB-SubCell"/>
</dbReference>
<organism evidence="7 8">
    <name type="scientific">Neolewinella xylanilytica</name>
    <dbReference type="NCBI Taxonomy" id="1514080"/>
    <lineage>
        <taxon>Bacteria</taxon>
        <taxon>Pseudomonadati</taxon>
        <taxon>Bacteroidota</taxon>
        <taxon>Saprospiria</taxon>
        <taxon>Saprospirales</taxon>
        <taxon>Lewinellaceae</taxon>
        <taxon>Neolewinella</taxon>
    </lineage>
</organism>
<feature type="transmembrane region" description="Helical" evidence="6">
    <location>
        <begin position="290"/>
        <end position="311"/>
    </location>
</feature>
<dbReference type="RefSeq" id="WP_104419724.1">
    <property type="nucleotide sequence ID" value="NZ_PTJC01000006.1"/>
</dbReference>
<comment type="subcellular location">
    <subcellularLocation>
        <location evidence="1">Cell membrane</location>
        <topology evidence="1">Multi-pass membrane protein</topology>
    </subcellularLocation>
</comment>
<dbReference type="Proteomes" id="UP000237662">
    <property type="component" value="Unassembled WGS sequence"/>
</dbReference>
<evidence type="ECO:0000256" key="5">
    <source>
        <dbReference type="ARBA" id="ARBA00023136"/>
    </source>
</evidence>
<accession>A0A2S6I219</accession>
<protein>
    <submittedName>
        <fullName evidence="7">O-antigen/teichoic acid export membrane protein</fullName>
    </submittedName>
</protein>
<dbReference type="InterPro" id="IPR050833">
    <property type="entry name" value="Poly_Biosynth_Transport"/>
</dbReference>
<keyword evidence="8" id="KW-1185">Reference proteome</keyword>
<feature type="transmembrane region" description="Helical" evidence="6">
    <location>
        <begin position="444"/>
        <end position="465"/>
    </location>
</feature>
<comment type="caution">
    <text evidence="7">The sequence shown here is derived from an EMBL/GenBank/DDBJ whole genome shotgun (WGS) entry which is preliminary data.</text>
</comment>
<evidence type="ECO:0000313" key="7">
    <source>
        <dbReference type="EMBL" id="PPK85214.1"/>
    </source>
</evidence>
<evidence type="ECO:0000256" key="6">
    <source>
        <dbReference type="SAM" id="Phobius"/>
    </source>
</evidence>
<keyword evidence="3 6" id="KW-0812">Transmembrane</keyword>
<keyword evidence="5 6" id="KW-0472">Membrane</keyword>
<dbReference type="EMBL" id="PTJC01000006">
    <property type="protein sequence ID" value="PPK85214.1"/>
    <property type="molecule type" value="Genomic_DNA"/>
</dbReference>
<feature type="transmembrane region" description="Helical" evidence="6">
    <location>
        <begin position="420"/>
        <end position="438"/>
    </location>
</feature>
<keyword evidence="4 6" id="KW-1133">Transmembrane helix</keyword>